<dbReference type="InterPro" id="IPR051156">
    <property type="entry name" value="Mito/Outer_Membr_Metalloprot"/>
</dbReference>
<proteinExistence type="predicted"/>
<evidence type="ECO:0000256" key="3">
    <source>
        <dbReference type="ARBA" id="ARBA00022723"/>
    </source>
</evidence>
<dbReference type="PANTHER" id="PTHR22726:SF24">
    <property type="entry name" value="M48 FAMILY METALLOPEPTIDASE"/>
    <property type="match status" value="1"/>
</dbReference>
<keyword evidence="2" id="KW-0645">Protease</keyword>
<keyword evidence="9" id="KW-1185">Reference proteome</keyword>
<evidence type="ECO:0000313" key="9">
    <source>
        <dbReference type="Proteomes" id="UP001331561"/>
    </source>
</evidence>
<evidence type="ECO:0000313" key="8">
    <source>
        <dbReference type="EMBL" id="MEC5386068.1"/>
    </source>
</evidence>
<organism evidence="8 9">
    <name type="scientific">Uliginosibacterium silvisoli</name>
    <dbReference type="NCBI Taxonomy" id="3114758"/>
    <lineage>
        <taxon>Bacteria</taxon>
        <taxon>Pseudomonadati</taxon>
        <taxon>Pseudomonadota</taxon>
        <taxon>Betaproteobacteria</taxon>
        <taxon>Rhodocyclales</taxon>
        <taxon>Zoogloeaceae</taxon>
        <taxon>Uliginosibacterium</taxon>
    </lineage>
</organism>
<feature type="domain" description="Peptidase M48" evidence="7">
    <location>
        <begin position="55"/>
        <end position="246"/>
    </location>
</feature>
<keyword evidence="3" id="KW-0479">Metal-binding</keyword>
<sequence length="479" mass="51691">MMTLASLCWACTLPPVPPQTAEIVSPVDISSNSAAVSAAHAAMLRKFPAYDDAALQAYVQSVGDRLLAQAPRTSLPISFNVLDTPGIFAYSFGSGEIVISRGLIIHLNTEAQLAAVLGHEIGHIVSRHQILGLREYENTRALAERLSKRFSTNQAQDALNTLGFAKVRGYNREQELEADAWSERLLSRSAYPASAMAQTLRFFVQEAQFSEDISIGTWDLPESGDEINFGIFSTHPSLPARLEQAGKRLGTGAAQEALPDTRYINALDGVLAGLPVRAGTLRGNAYMNPVWDVGLLIEAGWSMFNQGEDIYASPRSGDALLRIRISDQKSGSASSVLQAMAGSSVLRNEQKISSALANGMTGTVQTRDGSRLRIGVVDLGAKRLSFVGQAYADDGFAAVDPGFVAMIRSAHILSAAERRMAAPIRMHVLQPELPGPLTAEAMTLDPLIVADHPRERWRLLNQLYPDKAPVAGSALKTMR</sequence>
<gene>
    <name evidence="8" type="ORF">VVD49_10050</name>
</gene>
<evidence type="ECO:0000256" key="6">
    <source>
        <dbReference type="ARBA" id="ARBA00023049"/>
    </source>
</evidence>
<protein>
    <submittedName>
        <fullName evidence="8">M48 family metalloprotease</fullName>
        <ecNumber evidence="8">3.4.24.-</ecNumber>
    </submittedName>
</protein>
<dbReference type="GO" id="GO:0008237">
    <property type="term" value="F:metallopeptidase activity"/>
    <property type="evidence" value="ECO:0007669"/>
    <property type="project" value="UniProtKB-KW"/>
</dbReference>
<dbReference type="Gene3D" id="3.30.2010.10">
    <property type="entry name" value="Metalloproteases ('zincins'), catalytic domain"/>
    <property type="match status" value="1"/>
</dbReference>
<dbReference type="EMBL" id="JAYXHS010000002">
    <property type="protein sequence ID" value="MEC5386068.1"/>
    <property type="molecule type" value="Genomic_DNA"/>
</dbReference>
<evidence type="ECO:0000256" key="1">
    <source>
        <dbReference type="ARBA" id="ARBA00001947"/>
    </source>
</evidence>
<keyword evidence="4 8" id="KW-0378">Hydrolase</keyword>
<name>A0ABU6K4T9_9RHOO</name>
<dbReference type="InterPro" id="IPR001915">
    <property type="entry name" value="Peptidase_M48"/>
</dbReference>
<dbReference type="Proteomes" id="UP001331561">
    <property type="component" value="Unassembled WGS sequence"/>
</dbReference>
<keyword evidence="5" id="KW-0862">Zinc</keyword>
<accession>A0ABU6K4T9</accession>
<reference evidence="8 9" key="1">
    <citation type="submission" date="2024-01" db="EMBL/GenBank/DDBJ databases">
        <title>Uliginosibacterium soil sp. nov.</title>
        <authorList>
            <person name="Lv Y."/>
        </authorList>
    </citation>
    <scope>NUCLEOTIDE SEQUENCE [LARGE SCALE GENOMIC DNA]</scope>
    <source>
        <strain evidence="8 9">H3</strain>
    </source>
</reference>
<evidence type="ECO:0000256" key="2">
    <source>
        <dbReference type="ARBA" id="ARBA00022670"/>
    </source>
</evidence>
<dbReference type="EC" id="3.4.24.-" evidence="8"/>
<dbReference type="Pfam" id="PF01435">
    <property type="entry name" value="Peptidase_M48"/>
    <property type="match status" value="1"/>
</dbReference>
<dbReference type="PANTHER" id="PTHR22726">
    <property type="entry name" value="METALLOENDOPEPTIDASE OMA1"/>
    <property type="match status" value="1"/>
</dbReference>
<evidence type="ECO:0000256" key="5">
    <source>
        <dbReference type="ARBA" id="ARBA00022833"/>
    </source>
</evidence>
<evidence type="ECO:0000256" key="4">
    <source>
        <dbReference type="ARBA" id="ARBA00022801"/>
    </source>
</evidence>
<evidence type="ECO:0000259" key="7">
    <source>
        <dbReference type="Pfam" id="PF01435"/>
    </source>
</evidence>
<comment type="caution">
    <text evidence="8">The sequence shown here is derived from an EMBL/GenBank/DDBJ whole genome shotgun (WGS) entry which is preliminary data.</text>
</comment>
<keyword evidence="6 8" id="KW-0482">Metalloprotease</keyword>
<comment type="cofactor">
    <cofactor evidence="1">
        <name>Zn(2+)</name>
        <dbReference type="ChEBI" id="CHEBI:29105"/>
    </cofactor>
</comment>
<dbReference type="RefSeq" id="WP_327599046.1">
    <property type="nucleotide sequence ID" value="NZ_JAYXHS010000002.1"/>
</dbReference>